<proteinExistence type="predicted"/>
<dbReference type="GO" id="GO:0016787">
    <property type="term" value="F:hydrolase activity"/>
    <property type="evidence" value="ECO:0007669"/>
    <property type="project" value="UniProtKB-KW"/>
</dbReference>
<protein>
    <recommendedName>
        <fullName evidence="1">non-specific serine/threonine protein kinase</fullName>
        <ecNumber evidence="1">2.7.11.1</ecNumber>
    </recommendedName>
</protein>
<organism evidence="8 9">
    <name type="scientific">Haloarcula hispanica</name>
    <dbReference type="NCBI Taxonomy" id="51589"/>
    <lineage>
        <taxon>Archaea</taxon>
        <taxon>Methanobacteriati</taxon>
        <taxon>Methanobacteriota</taxon>
        <taxon>Stenosarchaea group</taxon>
        <taxon>Halobacteria</taxon>
        <taxon>Halobacteriales</taxon>
        <taxon>Haloarculaceae</taxon>
        <taxon>Haloarcula</taxon>
    </lineage>
</organism>
<dbReference type="Gene3D" id="3.40.50.300">
    <property type="entry name" value="P-loop containing nucleotide triphosphate hydrolases"/>
    <property type="match status" value="2"/>
</dbReference>
<dbReference type="PRINTS" id="PR01874">
    <property type="entry name" value="DNAREPAIRADA"/>
</dbReference>
<dbReference type="PANTHER" id="PTHR42926">
    <property type="match status" value="1"/>
</dbReference>
<evidence type="ECO:0000256" key="5">
    <source>
        <dbReference type="ARBA" id="ARBA00022777"/>
    </source>
</evidence>
<evidence type="ECO:0000259" key="7">
    <source>
        <dbReference type="PROSITE" id="PS51146"/>
    </source>
</evidence>
<dbReference type="InterPro" id="IPR003593">
    <property type="entry name" value="AAA+_ATPase"/>
</dbReference>
<feature type="domain" description="KaiC" evidence="7">
    <location>
        <begin position="7"/>
        <end position="241"/>
    </location>
</feature>
<dbReference type="InterPro" id="IPR027417">
    <property type="entry name" value="P-loop_NTPase"/>
</dbReference>
<evidence type="ECO:0000256" key="4">
    <source>
        <dbReference type="ARBA" id="ARBA00022737"/>
    </source>
</evidence>
<dbReference type="InterPro" id="IPR014774">
    <property type="entry name" value="KaiC-like_dom"/>
</dbReference>
<keyword evidence="2" id="KW-0597">Phosphoprotein</keyword>
<keyword evidence="3" id="KW-0808">Transferase</keyword>
<dbReference type="InterPro" id="IPR030665">
    <property type="entry name" value="KaiC"/>
</dbReference>
<dbReference type="EMBL" id="RQWK01000001">
    <property type="protein sequence ID" value="KAA9411114.1"/>
    <property type="molecule type" value="Genomic_DNA"/>
</dbReference>
<keyword evidence="6" id="KW-0378">Hydrolase</keyword>
<dbReference type="GO" id="GO:0004674">
    <property type="term" value="F:protein serine/threonine kinase activity"/>
    <property type="evidence" value="ECO:0007669"/>
    <property type="project" value="UniProtKB-EC"/>
</dbReference>
<name>A0A5J5LP87_HALHI</name>
<dbReference type="Proteomes" id="UP000326244">
    <property type="component" value="Unassembled WGS sequence"/>
</dbReference>
<dbReference type="PIRSF" id="PIRSF039117">
    <property type="entry name" value="KaiC"/>
    <property type="match status" value="1"/>
</dbReference>
<keyword evidence="4" id="KW-0677">Repeat</keyword>
<dbReference type="InterPro" id="IPR051347">
    <property type="entry name" value="Circadian_clock_KaiC-rel"/>
</dbReference>
<dbReference type="SMART" id="SM00382">
    <property type="entry name" value="AAA"/>
    <property type="match status" value="2"/>
</dbReference>
<dbReference type="PROSITE" id="PS51146">
    <property type="entry name" value="KAIC"/>
    <property type="match status" value="2"/>
</dbReference>
<gene>
    <name evidence="8" type="ORF">EGO51_15365</name>
</gene>
<dbReference type="EC" id="2.7.11.1" evidence="1"/>
<evidence type="ECO:0000256" key="3">
    <source>
        <dbReference type="ARBA" id="ARBA00022679"/>
    </source>
</evidence>
<dbReference type="InterPro" id="IPR010624">
    <property type="entry name" value="KaiC_dom"/>
</dbReference>
<dbReference type="GO" id="GO:0005524">
    <property type="term" value="F:ATP binding"/>
    <property type="evidence" value="ECO:0007669"/>
    <property type="project" value="InterPro"/>
</dbReference>
<reference evidence="8 9" key="1">
    <citation type="submission" date="2018-11" db="EMBL/GenBank/DDBJ databases">
        <title>Genomic analysis of Haloarcula hispanica CBA1121.</title>
        <authorList>
            <person name="Kim Y.B."/>
            <person name="Roh S.W."/>
        </authorList>
    </citation>
    <scope>NUCLEOTIDE SEQUENCE [LARGE SCALE GENOMIC DNA]</scope>
    <source>
        <strain evidence="8 9">CBA1121</strain>
    </source>
</reference>
<evidence type="ECO:0000256" key="6">
    <source>
        <dbReference type="ARBA" id="ARBA00022801"/>
    </source>
</evidence>
<accession>A0A5J5LP87</accession>
<sequence>MTGKATNRLMTGVAGLDDILHGGLIPGRSYLIRGVPGTGKTILGFHFLTAGLDADETVLFINLEEPTADIKSNAGTLGFDLSGVDFLDLSPTSEFFATDQSYSIFEADDVEDESMRERIRERVEALDPDRVFLDPVTQFRYLASDDFQFRKEVLSFMRYLKENQATVLFTSQQSASAPDDDLQFFADGIIELDRESDKRTLSVPKFRGSDKESGTHSMRIGDGGLSVYPLLDPGEHTVAFEDGQLQSGVDSFDSLLGGGIERGTISVLSGPTGVGKTTTGTLFLREAARQGEKSVIYHFEESARTFRQRCEAMGIAVSDLEADGTLTVDEREALNQSPEEFAASVRQHVETRDVSVVMIDGIEGYKLSIQGRQDELTGKLHALGRYLKNMGVTVIFIDEVDTVTGPFQATNAGISYLADNVIFLRHLEMNSELRKVIGVLKKRVGTFEKQLREFEMTATGIHIGPPLTDVQGILQGNPTVHGPPTSDD</sequence>
<dbReference type="Pfam" id="PF06745">
    <property type="entry name" value="ATPase"/>
    <property type="match status" value="2"/>
</dbReference>
<keyword evidence="5" id="KW-0418">Kinase</keyword>
<evidence type="ECO:0000256" key="2">
    <source>
        <dbReference type="ARBA" id="ARBA00022553"/>
    </source>
</evidence>
<dbReference type="SUPFAM" id="SSF52540">
    <property type="entry name" value="P-loop containing nucleoside triphosphate hydrolases"/>
    <property type="match status" value="2"/>
</dbReference>
<evidence type="ECO:0000256" key="1">
    <source>
        <dbReference type="ARBA" id="ARBA00012513"/>
    </source>
</evidence>
<feature type="domain" description="KaiC" evidence="7">
    <location>
        <begin position="243"/>
        <end position="477"/>
    </location>
</feature>
<dbReference type="PANTHER" id="PTHR42926:SF1">
    <property type="entry name" value="CIRCADIAN CLOCK OSCILLATOR PROTEIN KAIC 1"/>
    <property type="match status" value="1"/>
</dbReference>
<comment type="caution">
    <text evidence="8">The sequence shown here is derived from an EMBL/GenBank/DDBJ whole genome shotgun (WGS) entry which is preliminary data.</text>
</comment>
<dbReference type="AlphaFoldDB" id="A0A5J5LP87"/>
<evidence type="ECO:0000313" key="8">
    <source>
        <dbReference type="EMBL" id="KAA9411114.1"/>
    </source>
</evidence>
<evidence type="ECO:0000313" key="9">
    <source>
        <dbReference type="Proteomes" id="UP000326244"/>
    </source>
</evidence>